<name>A0A0D1YFS9_ANEMI</name>
<evidence type="ECO:0000313" key="4">
    <source>
        <dbReference type="Proteomes" id="UP000037269"/>
    </source>
</evidence>
<dbReference type="Pfam" id="PF03417">
    <property type="entry name" value="AAT"/>
    <property type="match status" value="1"/>
</dbReference>
<dbReference type="Proteomes" id="UP000182836">
    <property type="component" value="Unassembled WGS sequence"/>
</dbReference>
<reference evidence="3 5" key="2">
    <citation type="submission" date="2016-10" db="EMBL/GenBank/DDBJ databases">
        <authorList>
            <person name="de Groot N.N."/>
        </authorList>
    </citation>
    <scope>NUCLEOTIDE SEQUENCE [LARGE SCALE GENOMIC DNA]</scope>
    <source>
        <strain evidence="3 5">DSM 2895</strain>
    </source>
</reference>
<dbReference type="RefSeq" id="WP_043064892.1">
    <property type="nucleotide sequence ID" value="NZ_BJOA01000099.1"/>
</dbReference>
<dbReference type="EMBL" id="FNED01000034">
    <property type="protein sequence ID" value="SDJ96392.1"/>
    <property type="molecule type" value="Genomic_DNA"/>
</dbReference>
<dbReference type="Gene3D" id="1.10.10.2120">
    <property type="match status" value="1"/>
</dbReference>
<dbReference type="PANTHER" id="PTHR34180">
    <property type="entry name" value="PEPTIDASE C45"/>
    <property type="match status" value="1"/>
</dbReference>
<gene>
    <name evidence="2" type="ORF">AF333_18415</name>
    <name evidence="3" type="ORF">SAMN04487909_13419</name>
</gene>
<dbReference type="AlphaFoldDB" id="A0A0D1YFS9"/>
<dbReference type="InterPro" id="IPR047794">
    <property type="entry name" value="C45_proenzyme-like"/>
</dbReference>
<keyword evidence="2" id="KW-0449">Lipoprotein</keyword>
<dbReference type="GeneID" id="42307131"/>
<evidence type="ECO:0000259" key="1">
    <source>
        <dbReference type="Pfam" id="PF03417"/>
    </source>
</evidence>
<dbReference type="InterPro" id="IPR047801">
    <property type="entry name" value="Peptidase_C45"/>
</dbReference>
<dbReference type="EMBL" id="LGUG01000004">
    <property type="protein sequence ID" value="KON97141.1"/>
    <property type="molecule type" value="Genomic_DNA"/>
</dbReference>
<dbReference type="GO" id="GO:0016787">
    <property type="term" value="F:hydrolase activity"/>
    <property type="evidence" value="ECO:0007669"/>
    <property type="project" value="UniProtKB-KW"/>
</dbReference>
<keyword evidence="3" id="KW-0378">Hydrolase</keyword>
<evidence type="ECO:0000313" key="5">
    <source>
        <dbReference type="Proteomes" id="UP000182836"/>
    </source>
</evidence>
<keyword evidence="4" id="KW-1185">Reference proteome</keyword>
<proteinExistence type="predicted"/>
<dbReference type="Proteomes" id="UP000037269">
    <property type="component" value="Unassembled WGS sequence"/>
</dbReference>
<accession>A0A0D1YFS9</accession>
<dbReference type="OrthoDB" id="8617387at2"/>
<dbReference type="PATRIC" id="fig|47500.8.peg.5104"/>
<dbReference type="Gene3D" id="3.60.60.10">
    <property type="entry name" value="Penicillin V Acylase, Chain A"/>
    <property type="match status" value="1"/>
</dbReference>
<protein>
    <submittedName>
        <fullName evidence="2">Lipoprotein</fullName>
    </submittedName>
    <submittedName>
        <fullName evidence="3">Predicted choloylglycine hydrolase</fullName>
    </submittedName>
</protein>
<dbReference type="InterPro" id="IPR005079">
    <property type="entry name" value="Peptidase_C45_hydrolase"/>
</dbReference>
<sequence>MLQQKKATTGNRSTKTFPFYRFSGTHRQIGQQYGEACSKLIKKHLDYVLERLQSKANISHIQVIEEAALKYRSYVKQFTPFLDEEIQGVAEGAGISLGEAYLLQIRAEVNRDFRAVNECTTFAAMEEATSDGVPLIGQNADLPAFYSELGVIIEFVPNDGPACLMLTPAGQISYIGINNAGLGVFANFLTCDNWRVGFPRYLFSRLVLTCGSVNEAVVAIRNLHRASSRNLIMLDKHGVSAVLENTPSRDALVTPVNGLLAHSNHYTAESLLNEERLSGVELENSQVRLHRMHTLLEENHGKLNVHVMQDILRDRENYPHCLCQMPGDEAKQSPGDNGADIITFASVIAQPTKGQLWIAIGPPNQYEYKCYTFSS</sequence>
<organism evidence="2 4">
    <name type="scientific">Aneurinibacillus migulanus</name>
    <name type="common">Bacillus migulanus</name>
    <dbReference type="NCBI Taxonomy" id="47500"/>
    <lineage>
        <taxon>Bacteria</taxon>
        <taxon>Bacillati</taxon>
        <taxon>Bacillota</taxon>
        <taxon>Bacilli</taxon>
        <taxon>Bacillales</taxon>
        <taxon>Paenibacillaceae</taxon>
        <taxon>Aneurinibacillus group</taxon>
        <taxon>Aneurinibacillus</taxon>
    </lineage>
</organism>
<dbReference type="MEROPS" id="C45.001"/>
<evidence type="ECO:0000313" key="2">
    <source>
        <dbReference type="EMBL" id="KON97141.1"/>
    </source>
</evidence>
<dbReference type="PANTHER" id="PTHR34180:SF1">
    <property type="entry name" value="BETA-ALANYL-DOPAMINE_CARCININE HYDROLASE"/>
    <property type="match status" value="1"/>
</dbReference>
<feature type="domain" description="Peptidase C45 hydrolase" evidence="1">
    <location>
        <begin position="132"/>
        <end position="325"/>
    </location>
</feature>
<dbReference type="NCBIfam" id="NF040521">
    <property type="entry name" value="C45_proenzyme"/>
    <property type="match status" value="1"/>
</dbReference>
<evidence type="ECO:0000313" key="3">
    <source>
        <dbReference type="EMBL" id="SDJ96392.1"/>
    </source>
</evidence>
<reference evidence="2 4" key="1">
    <citation type="submission" date="2015-07" db="EMBL/GenBank/DDBJ databases">
        <title>Fjat-14205 dsm 2895.</title>
        <authorList>
            <person name="Liu B."/>
            <person name="Wang J."/>
            <person name="Zhu Y."/>
            <person name="Liu G."/>
            <person name="Chen Q."/>
            <person name="Chen Z."/>
            <person name="Lan J."/>
            <person name="Che J."/>
            <person name="Ge C."/>
            <person name="Shi H."/>
            <person name="Pan Z."/>
            <person name="Liu X."/>
        </authorList>
    </citation>
    <scope>NUCLEOTIDE SEQUENCE [LARGE SCALE GENOMIC DNA]</scope>
    <source>
        <strain evidence="2 4">DSM 2895</strain>
    </source>
</reference>
<dbReference type="STRING" id="47500.AF333_18415"/>